<evidence type="ECO:0000256" key="1">
    <source>
        <dbReference type="SAM" id="MobiDB-lite"/>
    </source>
</evidence>
<name>A0A444S596_VERDA</name>
<protein>
    <submittedName>
        <fullName evidence="2">Uncharacterized protein</fullName>
    </submittedName>
</protein>
<evidence type="ECO:0000313" key="3">
    <source>
        <dbReference type="Proteomes" id="UP000288725"/>
    </source>
</evidence>
<comment type="caution">
    <text evidence="2">The sequence shown here is derived from an EMBL/GenBank/DDBJ whole genome shotgun (WGS) entry which is preliminary data.</text>
</comment>
<dbReference type="Proteomes" id="UP000288725">
    <property type="component" value="Chromosome 6"/>
</dbReference>
<organism evidence="2 3">
    <name type="scientific">Verticillium dahliae</name>
    <name type="common">Verticillium wilt</name>
    <dbReference type="NCBI Taxonomy" id="27337"/>
    <lineage>
        <taxon>Eukaryota</taxon>
        <taxon>Fungi</taxon>
        <taxon>Dikarya</taxon>
        <taxon>Ascomycota</taxon>
        <taxon>Pezizomycotina</taxon>
        <taxon>Sordariomycetes</taxon>
        <taxon>Hypocreomycetidae</taxon>
        <taxon>Glomerellales</taxon>
        <taxon>Plectosphaerellaceae</taxon>
        <taxon>Verticillium</taxon>
    </lineage>
</organism>
<sequence length="144" mass="15923">MSSSGSGFDSLSLLAETLSTRALLALQLRHSPAYILHRKEADAFKLAIWNQEYEPYDRLLEGEEEGVSGKSARGTEEVLFNLNLITLSRRRWTPKGTRYPGRGPIGRPSSRVSRHLAGPSEDNAAQKKAAAEARRPKPPRRGAL</sequence>
<evidence type="ECO:0000313" key="2">
    <source>
        <dbReference type="EMBL" id="RXG48556.1"/>
    </source>
</evidence>
<dbReference type="EMBL" id="RSDZ01000022">
    <property type="protein sequence ID" value="RXG48556.1"/>
    <property type="molecule type" value="Genomic_DNA"/>
</dbReference>
<reference evidence="2 3" key="1">
    <citation type="submission" date="2018-12" db="EMBL/GenBank/DDBJ databases">
        <title>Genome of Verticillium dahliae isolate Getta Getta.</title>
        <authorList>
            <person name="Gardiner D.M."/>
        </authorList>
    </citation>
    <scope>NUCLEOTIDE SEQUENCE [LARGE SCALE GENOMIC DNA]</scope>
    <source>
        <strain evidence="2 3">Getta Getta</strain>
    </source>
</reference>
<proteinExistence type="predicted"/>
<feature type="region of interest" description="Disordered" evidence="1">
    <location>
        <begin position="93"/>
        <end position="144"/>
    </location>
</feature>
<accession>A0A444S596</accession>
<gene>
    <name evidence="2" type="ORF">VDGE_20652</name>
</gene>
<dbReference type="AlphaFoldDB" id="A0A444S596"/>